<feature type="compositionally biased region" description="Polar residues" evidence="1">
    <location>
        <begin position="139"/>
        <end position="167"/>
    </location>
</feature>
<gene>
    <name evidence="4" type="ORF">G2W53_009147</name>
</gene>
<dbReference type="Proteomes" id="UP000634136">
    <property type="component" value="Unassembled WGS sequence"/>
</dbReference>
<evidence type="ECO:0000256" key="3">
    <source>
        <dbReference type="SAM" id="SignalP"/>
    </source>
</evidence>
<name>A0A834WXV6_9FABA</name>
<feature type="transmembrane region" description="Helical" evidence="2">
    <location>
        <begin position="314"/>
        <end position="335"/>
    </location>
</feature>
<dbReference type="EMBL" id="JAAIUW010000004">
    <property type="protein sequence ID" value="KAF7834288.1"/>
    <property type="molecule type" value="Genomic_DNA"/>
</dbReference>
<feature type="compositionally biased region" description="Low complexity" evidence="1">
    <location>
        <begin position="180"/>
        <end position="197"/>
    </location>
</feature>
<keyword evidence="4" id="KW-0808">Transferase</keyword>
<feature type="signal peptide" evidence="3">
    <location>
        <begin position="1"/>
        <end position="34"/>
    </location>
</feature>
<dbReference type="PANTHER" id="PTHR35310:SF1">
    <property type="entry name" value="CELL WALL INTEGRITY_STRESS RESPONSE COMPONENT-LIKE PROTEIN"/>
    <property type="match status" value="1"/>
</dbReference>
<keyword evidence="5" id="KW-1185">Reference proteome</keyword>
<keyword evidence="2" id="KW-0812">Transmembrane</keyword>
<keyword evidence="2" id="KW-1133">Transmembrane helix</keyword>
<dbReference type="PANTHER" id="PTHR35310">
    <property type="entry name" value="CELL WALL INTEGRITY/STRESS RESPONSE COMPONENT-LIKE PROTEIN"/>
    <property type="match status" value="1"/>
</dbReference>
<feature type="chain" id="PRO_5032664886" evidence="3">
    <location>
        <begin position="35"/>
        <end position="411"/>
    </location>
</feature>
<feature type="compositionally biased region" description="Low complexity" evidence="1">
    <location>
        <begin position="98"/>
        <end position="112"/>
    </location>
</feature>
<sequence>MASPPLPPPLMYSAFRKILVLSVLLLLFVSVCHSLCSESQFQSRRRMLEAETHEDPPLKKKSSSTQTQNQNQKQSLKNQTKLIKPKISMKNQTKTTIQSQSNNLSSKNQTKKASQSSNYLSTKNQTKLVKVTDTGLKKMNSTSKIKKQLNSTSKPLNSTKTAPISSKKSVDLPPKASGSKNKTTTTTTTKSTATTTTKETKTKPTDKNQKPKKPIKASWIDSDDDDDDFVSELKDLPSKFQQTLIPDLERISTTSKAYITKANKQITKGFKPYVGNKYAPTIATILSCAFALIPLILVSLIFNRIKAYFSLQKILIFVQIYLSIYFSILCLSSLVTGLEPLKFFYATSQATYVCLQVSGPGPNDAGLRRRAALLRDGVSQGCVAAAAQDELEGPRDLCHVFPPDLCVSWGR</sequence>
<feature type="compositionally biased region" description="Polar residues" evidence="1">
    <location>
        <begin position="113"/>
        <end position="127"/>
    </location>
</feature>
<feature type="region of interest" description="Disordered" evidence="1">
    <location>
        <begin position="47"/>
        <end position="223"/>
    </location>
</feature>
<evidence type="ECO:0000256" key="1">
    <source>
        <dbReference type="SAM" id="MobiDB-lite"/>
    </source>
</evidence>
<dbReference type="AlphaFoldDB" id="A0A834WXV6"/>
<accession>A0A834WXV6</accession>
<feature type="compositionally biased region" description="Low complexity" evidence="1">
    <location>
        <begin position="63"/>
        <end position="82"/>
    </location>
</feature>
<feature type="transmembrane region" description="Helical" evidence="2">
    <location>
        <begin position="278"/>
        <end position="302"/>
    </location>
</feature>
<feature type="compositionally biased region" description="Basic and acidic residues" evidence="1">
    <location>
        <begin position="47"/>
        <end position="58"/>
    </location>
</feature>
<dbReference type="OrthoDB" id="2020776at2759"/>
<feature type="compositionally biased region" description="Basic and acidic residues" evidence="1">
    <location>
        <begin position="198"/>
        <end position="209"/>
    </location>
</feature>
<keyword evidence="4" id="KW-0418">Kinase</keyword>
<evidence type="ECO:0000256" key="2">
    <source>
        <dbReference type="SAM" id="Phobius"/>
    </source>
</evidence>
<evidence type="ECO:0000313" key="4">
    <source>
        <dbReference type="EMBL" id="KAF7834288.1"/>
    </source>
</evidence>
<comment type="caution">
    <text evidence="4">The sequence shown here is derived from an EMBL/GenBank/DDBJ whole genome shotgun (WGS) entry which is preliminary data.</text>
</comment>
<keyword evidence="3" id="KW-0732">Signal</keyword>
<organism evidence="4 5">
    <name type="scientific">Senna tora</name>
    <dbReference type="NCBI Taxonomy" id="362788"/>
    <lineage>
        <taxon>Eukaryota</taxon>
        <taxon>Viridiplantae</taxon>
        <taxon>Streptophyta</taxon>
        <taxon>Embryophyta</taxon>
        <taxon>Tracheophyta</taxon>
        <taxon>Spermatophyta</taxon>
        <taxon>Magnoliopsida</taxon>
        <taxon>eudicotyledons</taxon>
        <taxon>Gunneridae</taxon>
        <taxon>Pentapetalae</taxon>
        <taxon>rosids</taxon>
        <taxon>fabids</taxon>
        <taxon>Fabales</taxon>
        <taxon>Fabaceae</taxon>
        <taxon>Caesalpinioideae</taxon>
        <taxon>Cassia clade</taxon>
        <taxon>Senna</taxon>
    </lineage>
</organism>
<protein>
    <submittedName>
        <fullName evidence="4">Putative serine/threonine-protein kinase dyrk2</fullName>
    </submittedName>
</protein>
<dbReference type="GO" id="GO:0016301">
    <property type="term" value="F:kinase activity"/>
    <property type="evidence" value="ECO:0007669"/>
    <property type="project" value="UniProtKB-KW"/>
</dbReference>
<proteinExistence type="predicted"/>
<keyword evidence="2" id="KW-0472">Membrane</keyword>
<reference evidence="4" key="1">
    <citation type="submission" date="2020-09" db="EMBL/GenBank/DDBJ databases">
        <title>Genome-Enabled Discovery of Anthraquinone Biosynthesis in Senna tora.</title>
        <authorList>
            <person name="Kang S.-H."/>
            <person name="Pandey R.P."/>
            <person name="Lee C.-M."/>
            <person name="Sim J.-S."/>
            <person name="Jeong J.-T."/>
            <person name="Choi B.-S."/>
            <person name="Jung M."/>
            <person name="Ginzburg D."/>
            <person name="Zhao K."/>
            <person name="Won S.Y."/>
            <person name="Oh T.-J."/>
            <person name="Yu Y."/>
            <person name="Kim N.-H."/>
            <person name="Lee O.R."/>
            <person name="Lee T.-H."/>
            <person name="Bashyal P."/>
            <person name="Kim T.-S."/>
            <person name="Lee W.-H."/>
            <person name="Kawkins C."/>
            <person name="Kim C.-K."/>
            <person name="Kim J.S."/>
            <person name="Ahn B.O."/>
            <person name="Rhee S.Y."/>
            <person name="Sohng J.K."/>
        </authorList>
    </citation>
    <scope>NUCLEOTIDE SEQUENCE</scope>
    <source>
        <tissue evidence="4">Leaf</tissue>
    </source>
</reference>
<evidence type="ECO:0000313" key="5">
    <source>
        <dbReference type="Proteomes" id="UP000634136"/>
    </source>
</evidence>